<protein>
    <submittedName>
        <fullName evidence="4">FecR family protein</fullName>
    </submittedName>
</protein>
<evidence type="ECO:0000259" key="2">
    <source>
        <dbReference type="Pfam" id="PF04773"/>
    </source>
</evidence>
<organism evidence="4 5">
    <name type="scientific">Chitinophaga polysaccharea</name>
    <dbReference type="NCBI Taxonomy" id="1293035"/>
    <lineage>
        <taxon>Bacteria</taxon>
        <taxon>Pseudomonadati</taxon>
        <taxon>Bacteroidota</taxon>
        <taxon>Chitinophagia</taxon>
        <taxon>Chitinophagales</taxon>
        <taxon>Chitinophagaceae</taxon>
        <taxon>Chitinophaga</taxon>
    </lineage>
</organism>
<proteinExistence type="predicted"/>
<reference evidence="4 5" key="1">
    <citation type="submission" date="2019-06" db="EMBL/GenBank/DDBJ databases">
        <title>Sorghum-associated microbial communities from plants grown in Nebraska, USA.</title>
        <authorList>
            <person name="Schachtman D."/>
        </authorList>
    </citation>
    <scope>NUCLEOTIDE SEQUENCE [LARGE SCALE GENOMIC DNA]</scope>
    <source>
        <strain evidence="4 5">1209</strain>
    </source>
</reference>
<evidence type="ECO:0000313" key="5">
    <source>
        <dbReference type="Proteomes" id="UP000320811"/>
    </source>
</evidence>
<dbReference type="FunFam" id="2.60.120.1440:FF:000001">
    <property type="entry name" value="Putative anti-sigma factor"/>
    <property type="match status" value="1"/>
</dbReference>
<evidence type="ECO:0000313" key="4">
    <source>
        <dbReference type="EMBL" id="TWF45349.1"/>
    </source>
</evidence>
<dbReference type="OrthoDB" id="629393at2"/>
<name>A0A561Q4V7_9BACT</name>
<dbReference type="InterPro" id="IPR032508">
    <property type="entry name" value="FecR_C"/>
</dbReference>
<dbReference type="GO" id="GO:0016989">
    <property type="term" value="F:sigma factor antagonist activity"/>
    <property type="evidence" value="ECO:0007669"/>
    <property type="project" value="TreeGrafter"/>
</dbReference>
<dbReference type="Pfam" id="PF16344">
    <property type="entry name" value="FecR_C"/>
    <property type="match status" value="1"/>
</dbReference>
<dbReference type="AlphaFoldDB" id="A0A561Q4V7"/>
<keyword evidence="5" id="KW-1185">Reference proteome</keyword>
<comment type="caution">
    <text evidence="4">The sequence shown here is derived from an EMBL/GenBank/DDBJ whole genome shotgun (WGS) entry which is preliminary data.</text>
</comment>
<dbReference type="PANTHER" id="PTHR30273">
    <property type="entry name" value="PERIPLASMIC SIGNAL SENSOR AND SIGMA FACTOR ACTIVATOR FECR-RELATED"/>
    <property type="match status" value="1"/>
</dbReference>
<sequence length="401" mass="44116">MNHQFNVAEDFLLDDSFLRFCIGVNEHDVAYWEKWISENPDKRPVFDQACRMFAIINGQQGKLDVEVNKFRTLLQQHIDTTAPEAAPNSSIRYMTRWRAAAAILLLAAGSAAWFYYSGKKVATSTRAAIAQNDVLPGGAKASLVLGDGTAVSLDSLNEQDLKEKDGTRIGNDNGKLVYDVSGTSGDKVTFNTLSTPRGGEYQLVLPDGSKVWLNAASSLRFPTRFTGADRTVVLTGEAYFEVAANATQPFQVQLNNGLKVAVLGTAFNVMAYDDEKTVNTTLVSGKVKVNQQNGNNVLLQPSEQAVLTKNNQQLQVSEADIDKAISWKMGTFEFDDDDLATVMRQLSRWYDVNVKFTGPVPDKHYTGSIRKQATLSQALQILKTAGVQFNIEGKQIIVEAK</sequence>
<accession>A0A561Q4V7</accession>
<keyword evidence="1" id="KW-1133">Transmembrane helix</keyword>
<feature type="transmembrane region" description="Helical" evidence="1">
    <location>
        <begin position="97"/>
        <end position="116"/>
    </location>
</feature>
<evidence type="ECO:0000259" key="3">
    <source>
        <dbReference type="Pfam" id="PF16344"/>
    </source>
</evidence>
<gene>
    <name evidence="4" type="ORF">FHW36_1011279</name>
</gene>
<dbReference type="Pfam" id="PF04773">
    <property type="entry name" value="FecR"/>
    <property type="match status" value="1"/>
</dbReference>
<dbReference type="InterPro" id="IPR006860">
    <property type="entry name" value="FecR"/>
</dbReference>
<keyword evidence="1" id="KW-0812">Transmembrane</keyword>
<dbReference type="Gene3D" id="3.55.50.30">
    <property type="match status" value="1"/>
</dbReference>
<feature type="domain" description="Protein FecR C-terminal" evidence="3">
    <location>
        <begin position="332"/>
        <end position="398"/>
    </location>
</feature>
<dbReference type="InterPro" id="IPR012373">
    <property type="entry name" value="Ferrdict_sens_TM"/>
</dbReference>
<dbReference type="Gene3D" id="2.60.120.1440">
    <property type="match status" value="1"/>
</dbReference>
<dbReference type="PANTHER" id="PTHR30273:SF2">
    <property type="entry name" value="PROTEIN FECR"/>
    <property type="match status" value="1"/>
</dbReference>
<evidence type="ECO:0000256" key="1">
    <source>
        <dbReference type="SAM" id="Phobius"/>
    </source>
</evidence>
<keyword evidence="1" id="KW-0472">Membrane</keyword>
<dbReference type="RefSeq" id="WP_145663934.1">
    <property type="nucleotide sequence ID" value="NZ_VIWO01000001.1"/>
</dbReference>
<dbReference type="Proteomes" id="UP000320811">
    <property type="component" value="Unassembled WGS sequence"/>
</dbReference>
<dbReference type="EMBL" id="VIWO01000001">
    <property type="protein sequence ID" value="TWF45349.1"/>
    <property type="molecule type" value="Genomic_DNA"/>
</dbReference>
<feature type="domain" description="FecR protein" evidence="2">
    <location>
        <begin position="192"/>
        <end position="288"/>
    </location>
</feature>